<keyword evidence="2" id="KW-0812">Transmembrane</keyword>
<evidence type="ECO:0000313" key="3">
    <source>
        <dbReference type="EMBL" id="KAK5780273.1"/>
    </source>
</evidence>
<evidence type="ECO:0000313" key="4">
    <source>
        <dbReference type="Proteomes" id="UP001306508"/>
    </source>
</evidence>
<keyword evidence="2" id="KW-0472">Membrane</keyword>
<feature type="transmembrane region" description="Helical" evidence="2">
    <location>
        <begin position="148"/>
        <end position="166"/>
    </location>
</feature>
<gene>
    <name evidence="3" type="ORF">RI543_002312</name>
</gene>
<keyword evidence="2" id="KW-1133">Transmembrane helix</keyword>
<sequence>MISWTTKKTNSKDDHDAVPMRSSSSSSSLFRKWCMLKNNLKRNSKTPRRFYDGDGIGKRFYKFQKIRLNRSVLNVGKDDFSTENAIIRQENTDNMNVVEYDYNNDGGSIINNNSNNNSNNNNNYNNNSWINACRYVYLDCYYYSKENWFRSIVMLIVITVISNYFIQNLIKLFEQLRITIVSFYKWKILSSFIIPYSNDNNSNSNIISGSGVSGVSNIVMNIISWINFIKNIFSLA</sequence>
<keyword evidence="4" id="KW-1185">Reference proteome</keyword>
<organism evidence="3 4">
    <name type="scientific">Arxiozyma heterogenica</name>
    <dbReference type="NCBI Taxonomy" id="278026"/>
    <lineage>
        <taxon>Eukaryota</taxon>
        <taxon>Fungi</taxon>
        <taxon>Dikarya</taxon>
        <taxon>Ascomycota</taxon>
        <taxon>Saccharomycotina</taxon>
        <taxon>Saccharomycetes</taxon>
        <taxon>Saccharomycetales</taxon>
        <taxon>Saccharomycetaceae</taxon>
        <taxon>Arxiozyma</taxon>
    </lineage>
</organism>
<protein>
    <submittedName>
        <fullName evidence="3">Uncharacterized protein</fullName>
    </submittedName>
</protein>
<feature type="region of interest" description="Disordered" evidence="1">
    <location>
        <begin position="1"/>
        <end position="24"/>
    </location>
</feature>
<comment type="caution">
    <text evidence="3">The sequence shown here is derived from an EMBL/GenBank/DDBJ whole genome shotgun (WGS) entry which is preliminary data.</text>
</comment>
<dbReference type="AlphaFoldDB" id="A0AAN7WN61"/>
<proteinExistence type="predicted"/>
<feature type="transmembrane region" description="Helical" evidence="2">
    <location>
        <begin position="206"/>
        <end position="228"/>
    </location>
</feature>
<evidence type="ECO:0000256" key="1">
    <source>
        <dbReference type="SAM" id="MobiDB-lite"/>
    </source>
</evidence>
<dbReference type="EMBL" id="JAWIZZ010000043">
    <property type="protein sequence ID" value="KAK5780273.1"/>
    <property type="molecule type" value="Genomic_DNA"/>
</dbReference>
<dbReference type="Proteomes" id="UP001306508">
    <property type="component" value="Unassembled WGS sequence"/>
</dbReference>
<evidence type="ECO:0000256" key="2">
    <source>
        <dbReference type="SAM" id="Phobius"/>
    </source>
</evidence>
<name>A0AAN7WN61_9SACH</name>
<accession>A0AAN7WN61</accession>
<reference evidence="4" key="1">
    <citation type="submission" date="2023-07" db="EMBL/GenBank/DDBJ databases">
        <title>A draft genome of Kazachstania heterogenica Y-27499.</title>
        <authorList>
            <person name="Donic C."/>
            <person name="Kralova J.S."/>
            <person name="Fidel L."/>
            <person name="Ben-Dor S."/>
            <person name="Jung S."/>
        </authorList>
    </citation>
    <scope>NUCLEOTIDE SEQUENCE [LARGE SCALE GENOMIC DNA]</scope>
    <source>
        <strain evidence="4">Y27499</strain>
    </source>
</reference>